<organism evidence="2 4">
    <name type="scientific">Mycobacterium celatum</name>
    <dbReference type="NCBI Taxonomy" id="28045"/>
    <lineage>
        <taxon>Bacteria</taxon>
        <taxon>Bacillati</taxon>
        <taxon>Actinomycetota</taxon>
        <taxon>Actinomycetes</taxon>
        <taxon>Mycobacteriales</taxon>
        <taxon>Mycobacteriaceae</taxon>
        <taxon>Mycobacterium</taxon>
    </lineage>
</organism>
<keyword evidence="4" id="KW-1185">Reference proteome</keyword>
<evidence type="ECO:0000313" key="3">
    <source>
        <dbReference type="EMBL" id="PIB78230.1"/>
    </source>
</evidence>
<evidence type="ECO:0000313" key="4">
    <source>
        <dbReference type="Proteomes" id="UP000193907"/>
    </source>
</evidence>
<sequence length="180" mass="19567">MVDGVPPYDLEGDDDDHDDLSALDFSVADDGAEESVLDVFDEYVPTGEAGDTDGDLDAFGTPEEEDDELQSPLFTVTNPPGTVTVTAYMDGRVQRIDLTAKVTTMSEAHLAEEIRVIADLARQKARSAQYAFISEAMRELGQDNATTRDFLTRDLNLPTPEEATAATAQVFATRYAGDHD</sequence>
<comment type="caution">
    <text evidence="2">The sequence shown here is derived from an EMBL/GenBank/DDBJ whole genome shotgun (WGS) entry which is preliminary data.</text>
</comment>
<dbReference type="EMBL" id="PDKV01000018">
    <property type="protein sequence ID" value="PIB78230.1"/>
    <property type="molecule type" value="Genomic_DNA"/>
</dbReference>
<evidence type="ECO:0000256" key="1">
    <source>
        <dbReference type="SAM" id="MobiDB-lite"/>
    </source>
</evidence>
<name>A0A1X1RIN9_MYCCE</name>
<reference evidence="3 5" key="2">
    <citation type="journal article" date="2017" name="Infect. Genet. Evol.">
        <title>The new phylogeny of the genus Mycobacterium: The old and the news.</title>
        <authorList>
            <person name="Tortoli E."/>
            <person name="Fedrizzi T."/>
            <person name="Meehan C.J."/>
            <person name="Trovato A."/>
            <person name="Grottola A."/>
            <person name="Giacobazzi E."/>
            <person name="Serpini G.F."/>
            <person name="Tagliazucchi S."/>
            <person name="Fabio A."/>
            <person name="Bettua C."/>
            <person name="Bertorelli R."/>
            <person name="Frascaro F."/>
            <person name="De Sanctis V."/>
            <person name="Pecorari M."/>
            <person name="Jousson O."/>
            <person name="Segata N."/>
            <person name="Cirillo D.M."/>
        </authorList>
    </citation>
    <scope>NUCLEOTIDE SEQUENCE [LARGE SCALE GENOMIC DNA]</scope>
    <source>
        <strain evidence="3 5">NCTC 12882</strain>
    </source>
</reference>
<reference evidence="2 4" key="1">
    <citation type="submission" date="2016-01" db="EMBL/GenBank/DDBJ databases">
        <title>The new phylogeny of the genus Mycobacterium.</title>
        <authorList>
            <person name="Tarcisio F."/>
            <person name="Conor M."/>
            <person name="Antonella G."/>
            <person name="Elisabetta G."/>
            <person name="Giulia F.S."/>
            <person name="Sara T."/>
            <person name="Anna F."/>
            <person name="Clotilde B."/>
            <person name="Roberto B."/>
            <person name="Veronica D.S."/>
            <person name="Fabio R."/>
            <person name="Monica P."/>
            <person name="Olivier J."/>
            <person name="Enrico T."/>
            <person name="Nicola S."/>
        </authorList>
    </citation>
    <scope>NUCLEOTIDE SEQUENCE [LARGE SCALE GENOMIC DNA]</scope>
    <source>
        <strain evidence="2 4">DSM 44243</strain>
    </source>
</reference>
<dbReference type="STRING" id="28045.AWB95_21455"/>
<dbReference type="EMBL" id="LQOM01000050">
    <property type="protein sequence ID" value="ORV06960.1"/>
    <property type="molecule type" value="Genomic_DNA"/>
</dbReference>
<dbReference type="RefSeq" id="WP_062539450.1">
    <property type="nucleotide sequence ID" value="NZ_BBUN01000110.1"/>
</dbReference>
<protein>
    <submittedName>
        <fullName evidence="2">Secretion protein EspD</fullName>
    </submittedName>
</protein>
<dbReference type="OrthoDB" id="4641051at2"/>
<dbReference type="Proteomes" id="UP000230971">
    <property type="component" value="Unassembled WGS sequence"/>
</dbReference>
<evidence type="ECO:0000313" key="5">
    <source>
        <dbReference type="Proteomes" id="UP000230971"/>
    </source>
</evidence>
<gene>
    <name evidence="2" type="ORF">AWB95_21455</name>
    <name evidence="3" type="ORF">CQY23_15140</name>
</gene>
<evidence type="ECO:0000313" key="2">
    <source>
        <dbReference type="EMBL" id="ORV06960.1"/>
    </source>
</evidence>
<feature type="region of interest" description="Disordered" evidence="1">
    <location>
        <begin position="1"/>
        <end position="21"/>
    </location>
</feature>
<proteinExistence type="predicted"/>
<accession>A0A1X1RIN9</accession>
<dbReference type="AlphaFoldDB" id="A0A1X1RIN9"/>
<dbReference type="Proteomes" id="UP000193907">
    <property type="component" value="Unassembled WGS sequence"/>
</dbReference>